<evidence type="ECO:0000313" key="5">
    <source>
        <dbReference type="Proteomes" id="UP000016662"/>
    </source>
</evidence>
<feature type="coiled-coil region" evidence="1">
    <location>
        <begin position="310"/>
        <end position="378"/>
    </location>
</feature>
<dbReference type="InterPro" id="IPR001932">
    <property type="entry name" value="PPM-type_phosphatase-like_dom"/>
</dbReference>
<accession>U2MA55</accession>
<dbReference type="HOGENOM" id="CLU_055112_0_0_9"/>
<evidence type="ECO:0000256" key="2">
    <source>
        <dbReference type="SAM" id="MobiDB-lite"/>
    </source>
</evidence>
<dbReference type="Pfam" id="PF13672">
    <property type="entry name" value="PP2C_2"/>
    <property type="match status" value="1"/>
</dbReference>
<dbReference type="Proteomes" id="UP000016662">
    <property type="component" value="Unassembled WGS sequence"/>
</dbReference>
<dbReference type="AlphaFoldDB" id="U2MA55"/>
<dbReference type="InterPro" id="IPR036457">
    <property type="entry name" value="PPM-type-like_dom_sf"/>
</dbReference>
<dbReference type="Gene3D" id="3.60.40.10">
    <property type="entry name" value="PPM-type phosphatase domain"/>
    <property type="match status" value="1"/>
</dbReference>
<dbReference type="SUPFAM" id="SSF81606">
    <property type="entry name" value="PP2C-like"/>
    <property type="match status" value="1"/>
</dbReference>
<keyword evidence="1" id="KW-0175">Coiled coil</keyword>
<dbReference type="eggNOG" id="COG0631">
    <property type="taxonomic scope" value="Bacteria"/>
</dbReference>
<proteinExistence type="predicted"/>
<feature type="compositionally biased region" description="Acidic residues" evidence="2">
    <location>
        <begin position="472"/>
        <end position="487"/>
    </location>
</feature>
<feature type="region of interest" description="Disordered" evidence="2">
    <location>
        <begin position="385"/>
        <end position="487"/>
    </location>
</feature>
<evidence type="ECO:0000259" key="3">
    <source>
        <dbReference type="Pfam" id="PF13672"/>
    </source>
</evidence>
<gene>
    <name evidence="4" type="ORF">RUMCAL_01448</name>
</gene>
<sequence length="487" mass="55034">MMMYEGFAVSEKGYQHILNHTVCQDSTQYLQDADCVVATVADGHGSKQYFRSDRGSRFAAEIACNKIREFLKSITFPFPDSKTKKSVVTQLIHSIITEWHIAVRNDLIKSPFTPNELERVPEKYQKTFQFFTEENYRAHTESEVSDLIQKEHSHVQKAYGTTLIAVGLCKSYAIGLHIGDGKCVALYEDGTMDEPIPWDENCHLNRCTSICDKNAASEFRCHIWDNQIPVAIFLGTDGIDDTFAEMLHSFYRNVALDFLHDNFRKRTEMLQANLANISKSGSHDDVSIAGILDVQKLSAIEQTLQQITKLETLTAQKKHLQDTIQELQFQLEKIQRLLSQSAETPETEEKIKRYLEKKRKIEEKLSEQQQKLAGVTRDIAAVQRGWEEKDDASGQVQAADTEEKTQDNAAICPTVSEDDRSQEITAQQDAQEAHIPACETETASAQPEEFSLDAAEPDSAESDNAGEVNDAVPEEIISESENEWEEE</sequence>
<protein>
    <recommendedName>
        <fullName evidence="3">PPM-type phosphatase domain-containing protein</fullName>
    </recommendedName>
</protein>
<evidence type="ECO:0000313" key="4">
    <source>
        <dbReference type="EMBL" id="ERJ96193.1"/>
    </source>
</evidence>
<dbReference type="OrthoDB" id="9805674at2"/>
<keyword evidence="5" id="KW-1185">Reference proteome</keyword>
<reference evidence="4 5" key="1">
    <citation type="submission" date="2013-07" db="EMBL/GenBank/DDBJ databases">
        <authorList>
            <person name="Weinstock G."/>
            <person name="Sodergren E."/>
            <person name="Wylie T."/>
            <person name="Fulton L."/>
            <person name="Fulton R."/>
            <person name="Fronick C."/>
            <person name="O'Laughlin M."/>
            <person name="Godfrey J."/>
            <person name="Miner T."/>
            <person name="Herter B."/>
            <person name="Appelbaum E."/>
            <person name="Cordes M."/>
            <person name="Lek S."/>
            <person name="Wollam A."/>
            <person name="Pepin K.H."/>
            <person name="Palsikar V.B."/>
            <person name="Mitreva M."/>
            <person name="Wilson R.K."/>
        </authorList>
    </citation>
    <scope>NUCLEOTIDE SEQUENCE [LARGE SCALE GENOMIC DNA]</scope>
    <source>
        <strain evidence="4 5">ATCC 27760</strain>
    </source>
</reference>
<dbReference type="EMBL" id="AWVF01000176">
    <property type="protein sequence ID" value="ERJ96193.1"/>
    <property type="molecule type" value="Genomic_DNA"/>
</dbReference>
<organism evidence="4 5">
    <name type="scientific">Ruminococcus callidus ATCC 27760</name>
    <dbReference type="NCBI Taxonomy" id="411473"/>
    <lineage>
        <taxon>Bacteria</taxon>
        <taxon>Bacillati</taxon>
        <taxon>Bacillota</taxon>
        <taxon>Clostridia</taxon>
        <taxon>Eubacteriales</taxon>
        <taxon>Oscillospiraceae</taxon>
        <taxon>Ruminococcus</taxon>
    </lineage>
</organism>
<dbReference type="STRING" id="411473.RUMCAL_01448"/>
<name>U2MA55_9FIRM</name>
<dbReference type="PATRIC" id="fig|411473.3.peg.1169"/>
<evidence type="ECO:0000256" key="1">
    <source>
        <dbReference type="SAM" id="Coils"/>
    </source>
</evidence>
<feature type="domain" description="PPM-type phosphatase" evidence="3">
    <location>
        <begin position="13"/>
        <end position="246"/>
    </location>
</feature>
<comment type="caution">
    <text evidence="4">The sequence shown here is derived from an EMBL/GenBank/DDBJ whole genome shotgun (WGS) entry which is preliminary data.</text>
</comment>
<dbReference type="RefSeq" id="WP_021682919.1">
    <property type="nucleotide sequence ID" value="NZ_KI260449.1"/>
</dbReference>